<dbReference type="InterPro" id="IPR004090">
    <property type="entry name" value="Chemotax_Me-accpt_rcpt"/>
</dbReference>
<evidence type="ECO:0000256" key="3">
    <source>
        <dbReference type="PROSITE-ProRule" id="PRU00284"/>
    </source>
</evidence>
<dbReference type="GO" id="GO:0007165">
    <property type="term" value="P:signal transduction"/>
    <property type="evidence" value="ECO:0007669"/>
    <property type="project" value="UniProtKB-KW"/>
</dbReference>
<dbReference type="PROSITE" id="PS51257">
    <property type="entry name" value="PROKAR_LIPOPROTEIN"/>
    <property type="match status" value="1"/>
</dbReference>
<dbReference type="Pfam" id="PF00015">
    <property type="entry name" value="MCPsignal"/>
    <property type="match status" value="1"/>
</dbReference>
<gene>
    <name evidence="6" type="ORF">F1189_08160</name>
</gene>
<organism evidence="6 7">
    <name type="scientific">Rhodovastum atsumiense</name>
    <dbReference type="NCBI Taxonomy" id="504468"/>
    <lineage>
        <taxon>Bacteria</taxon>
        <taxon>Pseudomonadati</taxon>
        <taxon>Pseudomonadota</taxon>
        <taxon>Alphaproteobacteria</taxon>
        <taxon>Acetobacterales</taxon>
        <taxon>Acetobacteraceae</taxon>
        <taxon>Rhodovastum</taxon>
    </lineage>
</organism>
<dbReference type="PRINTS" id="PR00260">
    <property type="entry name" value="CHEMTRNSDUCR"/>
</dbReference>
<dbReference type="PROSITE" id="PS50885">
    <property type="entry name" value="HAMP"/>
    <property type="match status" value="1"/>
</dbReference>
<dbReference type="PANTHER" id="PTHR32089:SF112">
    <property type="entry name" value="LYSOZYME-LIKE PROTEIN-RELATED"/>
    <property type="match status" value="1"/>
</dbReference>
<dbReference type="AlphaFoldDB" id="A0A5M6IWT7"/>
<proteinExistence type="inferred from homology"/>
<dbReference type="Gene3D" id="1.10.8.500">
    <property type="entry name" value="HAMP domain in histidine kinase"/>
    <property type="match status" value="1"/>
</dbReference>
<name>A0A5M6IWT7_9PROT</name>
<dbReference type="GO" id="GO:0004888">
    <property type="term" value="F:transmembrane signaling receptor activity"/>
    <property type="evidence" value="ECO:0007669"/>
    <property type="project" value="InterPro"/>
</dbReference>
<dbReference type="InterPro" id="IPR004089">
    <property type="entry name" value="MCPsignal_dom"/>
</dbReference>
<dbReference type="SMART" id="SM00283">
    <property type="entry name" value="MA"/>
    <property type="match status" value="1"/>
</dbReference>
<dbReference type="PANTHER" id="PTHR32089">
    <property type="entry name" value="METHYL-ACCEPTING CHEMOTAXIS PROTEIN MCPB"/>
    <property type="match status" value="1"/>
</dbReference>
<comment type="similarity">
    <text evidence="2">Belongs to the methyl-accepting chemotaxis (MCP) protein family.</text>
</comment>
<dbReference type="CDD" id="cd06225">
    <property type="entry name" value="HAMP"/>
    <property type="match status" value="1"/>
</dbReference>
<evidence type="ECO:0000259" key="4">
    <source>
        <dbReference type="PROSITE" id="PS50111"/>
    </source>
</evidence>
<dbReference type="EMBL" id="VWPK01000010">
    <property type="protein sequence ID" value="KAA5612701.1"/>
    <property type="molecule type" value="Genomic_DNA"/>
</dbReference>
<dbReference type="RefSeq" id="WP_150040234.1">
    <property type="nucleotide sequence ID" value="NZ_OW485601.1"/>
</dbReference>
<accession>A0A5M6IWT7</accession>
<dbReference type="PROSITE" id="PS50111">
    <property type="entry name" value="CHEMOTAXIS_TRANSDUC_2"/>
    <property type="match status" value="1"/>
</dbReference>
<dbReference type="InterPro" id="IPR003660">
    <property type="entry name" value="HAMP_dom"/>
</dbReference>
<evidence type="ECO:0000259" key="5">
    <source>
        <dbReference type="PROSITE" id="PS50885"/>
    </source>
</evidence>
<evidence type="ECO:0000256" key="2">
    <source>
        <dbReference type="ARBA" id="ARBA00029447"/>
    </source>
</evidence>
<evidence type="ECO:0000313" key="6">
    <source>
        <dbReference type="EMBL" id="KAA5612701.1"/>
    </source>
</evidence>
<dbReference type="GO" id="GO:0006935">
    <property type="term" value="P:chemotaxis"/>
    <property type="evidence" value="ECO:0007669"/>
    <property type="project" value="InterPro"/>
</dbReference>
<reference evidence="6 7" key="1">
    <citation type="submission" date="2019-09" db="EMBL/GenBank/DDBJ databases">
        <title>Genome sequence of Rhodovastum atsumiense, a diverse member of the Acetobacteraceae family of non-sulfur purple photosynthetic bacteria.</title>
        <authorList>
            <person name="Meyer T."/>
            <person name="Kyndt J."/>
        </authorList>
    </citation>
    <scope>NUCLEOTIDE SEQUENCE [LARGE SCALE GENOMIC DNA]</scope>
    <source>
        <strain evidence="6 7">DSM 21279</strain>
    </source>
</reference>
<keyword evidence="7" id="KW-1185">Reference proteome</keyword>
<dbReference type="GO" id="GO:0016020">
    <property type="term" value="C:membrane"/>
    <property type="evidence" value="ECO:0007669"/>
    <property type="project" value="InterPro"/>
</dbReference>
<evidence type="ECO:0000313" key="7">
    <source>
        <dbReference type="Proteomes" id="UP000325255"/>
    </source>
</evidence>
<dbReference type="Pfam" id="PF12729">
    <property type="entry name" value="4HB_MCP_1"/>
    <property type="match status" value="1"/>
</dbReference>
<evidence type="ECO:0000256" key="1">
    <source>
        <dbReference type="ARBA" id="ARBA00023224"/>
    </source>
</evidence>
<dbReference type="SUPFAM" id="SSF58104">
    <property type="entry name" value="Methyl-accepting chemotaxis protein (MCP) signaling domain"/>
    <property type="match status" value="1"/>
</dbReference>
<feature type="domain" description="HAMP" evidence="5">
    <location>
        <begin position="211"/>
        <end position="260"/>
    </location>
</feature>
<dbReference type="Gene3D" id="1.10.287.950">
    <property type="entry name" value="Methyl-accepting chemotaxis protein"/>
    <property type="match status" value="1"/>
</dbReference>
<feature type="domain" description="Methyl-accepting transducer" evidence="4">
    <location>
        <begin position="300"/>
        <end position="536"/>
    </location>
</feature>
<dbReference type="OrthoDB" id="7295762at2"/>
<comment type="caution">
    <text evidence="6">The sequence shown here is derived from an EMBL/GenBank/DDBJ whole genome shotgun (WGS) entry which is preliminary data.</text>
</comment>
<sequence length="556" mass="58141">MTLRIRILAGFAAAFLACFVLGLISLHQTDRLNAVAARFGAELLPHVSVLADLRAEVNEHNRLLLRHVISTEPKEMAAIEGQLADENTLIDNFFAGAGTTFSAAQQRRLLDTARAAWEQYRGIAASVLDASRGGRKPDAGRIIAEAGQGAYQKFLDATNTMRQMIVLEAWTGVGETHSTYTFGLWLIAGALAVSAGISATGGILTVTHTCRPILALAQQMRQVAAREPDIEVVGRDRHDEIGIMAQALEQFRRDLRAADDAAARQQEEGHAKDHHTARLTELVTRFEHSVSGVLKTLTTAASQFDTTAHGMAGLAETTSRQALGSAEGARQASANVQTVAAAAEQLAASLSEIAQQVGRSSRMVTEATAEARATNANVTELTEAAARIGEVVQLISSIAGQTNLLALNATIEAARAGEAGRGFAVVAGEVKNLAGETARATDEITRQIAAIQGSTGRAVEAVRRITTSITAISEVGTGIAAAVEQQTAAVGEISRSAADAARHTGVVSERVAMVTAASAEAGTAAGQVLVAAGDLARQSASLHTEVSQFLDGIRAA</sequence>
<dbReference type="SMART" id="SM00304">
    <property type="entry name" value="HAMP"/>
    <property type="match status" value="1"/>
</dbReference>
<dbReference type="InterPro" id="IPR024478">
    <property type="entry name" value="HlyB_4HB_MCP"/>
</dbReference>
<dbReference type="Proteomes" id="UP000325255">
    <property type="component" value="Unassembled WGS sequence"/>
</dbReference>
<keyword evidence="1 3" id="KW-0807">Transducer</keyword>
<protein>
    <submittedName>
        <fullName evidence="6">HAMP domain-containing protein</fullName>
    </submittedName>
</protein>